<dbReference type="InterPro" id="IPR036322">
    <property type="entry name" value="WD40_repeat_dom_sf"/>
</dbReference>
<evidence type="ECO:0000313" key="5">
    <source>
        <dbReference type="EMBL" id="KNC97936.1"/>
    </source>
</evidence>
<dbReference type="InterPro" id="IPR001680">
    <property type="entry name" value="WD40_rpt"/>
</dbReference>
<feature type="compositionally biased region" description="Polar residues" evidence="4">
    <location>
        <begin position="455"/>
        <end position="466"/>
    </location>
</feature>
<organism evidence="5 6">
    <name type="scientific">Spizellomyces punctatus (strain DAOM BR117)</name>
    <dbReference type="NCBI Taxonomy" id="645134"/>
    <lineage>
        <taxon>Eukaryota</taxon>
        <taxon>Fungi</taxon>
        <taxon>Fungi incertae sedis</taxon>
        <taxon>Chytridiomycota</taxon>
        <taxon>Chytridiomycota incertae sedis</taxon>
        <taxon>Chytridiomycetes</taxon>
        <taxon>Spizellomycetales</taxon>
        <taxon>Spizellomycetaceae</taxon>
        <taxon>Spizellomyces</taxon>
    </lineage>
</organism>
<dbReference type="eggNOG" id="ENOG502S8QA">
    <property type="taxonomic scope" value="Eukaryota"/>
</dbReference>
<feature type="repeat" description="WD" evidence="3">
    <location>
        <begin position="185"/>
        <end position="226"/>
    </location>
</feature>
<dbReference type="PANTHER" id="PTHR19879:SF1">
    <property type="entry name" value="CANNONBALL-RELATED"/>
    <property type="match status" value="1"/>
</dbReference>
<evidence type="ECO:0000256" key="4">
    <source>
        <dbReference type="SAM" id="MobiDB-lite"/>
    </source>
</evidence>
<dbReference type="Pfam" id="PF00400">
    <property type="entry name" value="WD40"/>
    <property type="match status" value="1"/>
</dbReference>
<evidence type="ECO:0000256" key="1">
    <source>
        <dbReference type="ARBA" id="ARBA00022574"/>
    </source>
</evidence>
<evidence type="ECO:0000256" key="3">
    <source>
        <dbReference type="PROSITE-ProRule" id="PRU00221"/>
    </source>
</evidence>
<protein>
    <submittedName>
        <fullName evidence="5">Uncharacterized protein</fullName>
    </submittedName>
</protein>
<dbReference type="GeneID" id="27690191"/>
<dbReference type="EMBL" id="KQ257462">
    <property type="protein sequence ID" value="KNC97936.1"/>
    <property type="molecule type" value="Genomic_DNA"/>
</dbReference>
<dbReference type="OrthoDB" id="5591786at2759"/>
<evidence type="ECO:0000256" key="2">
    <source>
        <dbReference type="ARBA" id="ARBA00022737"/>
    </source>
</evidence>
<sequence>MPTFLACPYQPIVIEDLYAGQRISGLDHAPTWRMNLTAASVRDSDVFFVAVNQQINVYRNPHRFDKRFSIAPYRVLKSGSGEEHDGPINAIRVGEIGTEEVLVAVDDNHLVHVWFTADLDRHPIVLQHRDSAWGIAIHGPSYLLAVSANSHTIMVWNLRSSYQSHGNFVSDRDGDPLGGVEKRELVGHEHNVPAIDFSSCGRYLLSCSIDCTLRIWNIKTGETLYSREVDGQWGWVARFIQPSLFKHIPSSTPDECNPFKRRREDVLQTLRQRLVPDTGPSVPDTTSNQQRDTASEASQEDFGDNSDSDVEPVRMDDTDYDSVLDVDEEPIEVERVATGDTCMVMDLPEDMALESPFPTNPFPENDTSPSVPQNELETTNGEDPDSESRLAMFLMDHTSNLSTLAEPLDSDPMDATTSLTGYPAPNLEDEGASEWSSILDENESFSSIPPLPPQITDSDSDTSQIVDESDDSASTDTESYYPFVYRPLSWWRQWRQRPMVPTPPHSIKLAGDLPRDLILCTSVDNLFLLHTETLNTLHMIQKVISRFDPRMDPVLNLYDRLCMVEWIEELSAAVVASQKGTAALIRLLRTHDKATSESKFMLAVEDVLPHHVPPNAPLLGMFVSKHPSPVDAALSFYRVHFLYADARMYGYELSVSSVINPVAINRVVV</sequence>
<dbReference type="PROSITE" id="PS50294">
    <property type="entry name" value="WD_REPEATS_REGION"/>
    <property type="match status" value="1"/>
</dbReference>
<feature type="region of interest" description="Disordered" evidence="4">
    <location>
        <begin position="352"/>
        <end position="386"/>
    </location>
</feature>
<dbReference type="AlphaFoldDB" id="A0A0L0HA91"/>
<keyword evidence="6" id="KW-1185">Reference proteome</keyword>
<dbReference type="PROSITE" id="PS00678">
    <property type="entry name" value="WD_REPEATS_1"/>
    <property type="match status" value="1"/>
</dbReference>
<evidence type="ECO:0000313" key="6">
    <source>
        <dbReference type="Proteomes" id="UP000053201"/>
    </source>
</evidence>
<dbReference type="VEuPathDB" id="FungiDB:SPPG_06924"/>
<dbReference type="PANTHER" id="PTHR19879">
    <property type="entry name" value="TRANSCRIPTION INITIATION FACTOR TFIID"/>
    <property type="match status" value="1"/>
</dbReference>
<dbReference type="SMART" id="SM00320">
    <property type="entry name" value="WD40"/>
    <property type="match status" value="3"/>
</dbReference>
<feature type="compositionally biased region" description="Acidic residues" evidence="4">
    <location>
        <begin position="298"/>
        <end position="310"/>
    </location>
</feature>
<keyword evidence="2" id="KW-0677">Repeat</keyword>
<dbReference type="STRING" id="645134.A0A0L0HA91"/>
<dbReference type="InParanoid" id="A0A0L0HA91"/>
<dbReference type="Proteomes" id="UP000053201">
    <property type="component" value="Unassembled WGS sequence"/>
</dbReference>
<feature type="compositionally biased region" description="Polar residues" evidence="4">
    <location>
        <begin position="283"/>
        <end position="297"/>
    </location>
</feature>
<feature type="compositionally biased region" description="Polar residues" evidence="4">
    <location>
        <begin position="365"/>
        <end position="379"/>
    </location>
</feature>
<dbReference type="PROSITE" id="PS50082">
    <property type="entry name" value="WD_REPEATS_2"/>
    <property type="match status" value="1"/>
</dbReference>
<dbReference type="GO" id="GO:0016251">
    <property type="term" value="F:RNA polymerase II general transcription initiation factor activity"/>
    <property type="evidence" value="ECO:0007669"/>
    <property type="project" value="TreeGrafter"/>
</dbReference>
<accession>A0A0L0HA91</accession>
<dbReference type="OMA" id="SEMGEIC"/>
<feature type="region of interest" description="Disordered" evidence="4">
    <location>
        <begin position="271"/>
        <end position="321"/>
    </location>
</feature>
<dbReference type="InterPro" id="IPR015943">
    <property type="entry name" value="WD40/YVTN_repeat-like_dom_sf"/>
</dbReference>
<keyword evidence="1 3" id="KW-0853">WD repeat</keyword>
<dbReference type="InterPro" id="IPR019775">
    <property type="entry name" value="WD40_repeat_CS"/>
</dbReference>
<dbReference type="RefSeq" id="XP_016605976.1">
    <property type="nucleotide sequence ID" value="XM_016755116.1"/>
</dbReference>
<reference evidence="5 6" key="1">
    <citation type="submission" date="2009-08" db="EMBL/GenBank/DDBJ databases">
        <title>The Genome Sequence of Spizellomyces punctatus strain DAOM BR117.</title>
        <authorList>
            <consortium name="The Broad Institute Genome Sequencing Platform"/>
            <person name="Russ C."/>
            <person name="Cuomo C."/>
            <person name="Shea T."/>
            <person name="Young S.K."/>
            <person name="Zeng Q."/>
            <person name="Koehrsen M."/>
            <person name="Haas B."/>
            <person name="Borodovsky M."/>
            <person name="Guigo R."/>
            <person name="Alvarado L."/>
            <person name="Berlin A."/>
            <person name="Bochicchio J."/>
            <person name="Borenstein D."/>
            <person name="Chapman S."/>
            <person name="Chen Z."/>
            <person name="Engels R."/>
            <person name="Freedman E."/>
            <person name="Gellesch M."/>
            <person name="Goldberg J."/>
            <person name="Griggs A."/>
            <person name="Gujja S."/>
            <person name="Heiman D."/>
            <person name="Hepburn T."/>
            <person name="Howarth C."/>
            <person name="Jen D."/>
            <person name="Larson L."/>
            <person name="Lewis B."/>
            <person name="Mehta T."/>
            <person name="Park D."/>
            <person name="Pearson M."/>
            <person name="Roberts A."/>
            <person name="Saif S."/>
            <person name="Shenoy N."/>
            <person name="Sisk P."/>
            <person name="Stolte C."/>
            <person name="Sykes S."/>
            <person name="Thomson T."/>
            <person name="Walk T."/>
            <person name="White J."/>
            <person name="Yandava C."/>
            <person name="Burger G."/>
            <person name="Gray M.W."/>
            <person name="Holland P.W.H."/>
            <person name="King N."/>
            <person name="Lang F.B.F."/>
            <person name="Roger A.J."/>
            <person name="Ruiz-Trillo I."/>
            <person name="Lander E."/>
            <person name="Nusbaum C."/>
        </authorList>
    </citation>
    <scope>NUCLEOTIDE SEQUENCE [LARGE SCALE GENOMIC DNA]</scope>
    <source>
        <strain evidence="5 6">DAOM BR117</strain>
    </source>
</reference>
<name>A0A0L0HA91_SPIPD</name>
<dbReference type="GO" id="GO:0005669">
    <property type="term" value="C:transcription factor TFIID complex"/>
    <property type="evidence" value="ECO:0007669"/>
    <property type="project" value="TreeGrafter"/>
</dbReference>
<dbReference type="SUPFAM" id="SSF50978">
    <property type="entry name" value="WD40 repeat-like"/>
    <property type="match status" value="1"/>
</dbReference>
<gene>
    <name evidence="5" type="ORF">SPPG_06924</name>
</gene>
<feature type="region of interest" description="Disordered" evidence="4">
    <location>
        <begin position="403"/>
        <end position="476"/>
    </location>
</feature>
<proteinExistence type="predicted"/>
<dbReference type="Gene3D" id="2.130.10.10">
    <property type="entry name" value="YVTN repeat-like/Quinoprotein amine dehydrogenase"/>
    <property type="match status" value="1"/>
</dbReference>
<dbReference type="GO" id="GO:0006367">
    <property type="term" value="P:transcription initiation at RNA polymerase II promoter"/>
    <property type="evidence" value="ECO:0007669"/>
    <property type="project" value="TreeGrafter"/>
</dbReference>